<gene>
    <name evidence="1" type="ORF">GP2143_09815</name>
</gene>
<dbReference type="EMBL" id="AAVT01000008">
    <property type="protein sequence ID" value="EAW30493.1"/>
    <property type="molecule type" value="Genomic_DNA"/>
</dbReference>
<comment type="caution">
    <text evidence="1">The sequence shown here is derived from an EMBL/GenBank/DDBJ whole genome shotgun (WGS) entry which is preliminary data.</text>
</comment>
<evidence type="ECO:0000313" key="1">
    <source>
        <dbReference type="EMBL" id="EAW30493.1"/>
    </source>
</evidence>
<protein>
    <submittedName>
        <fullName evidence="1">Uncharacterized protein</fullName>
    </submittedName>
</protein>
<dbReference type="STRING" id="247633.GP2143_09815"/>
<sequence length="66" mass="7872">MQYPPTVFFLWPLRHILEKMHYRFSEIIYLDRTSITRIRQLVACILALLDASNGILFRFAQGRALF</sequence>
<name>A0YFS9_9GAMM</name>
<proteinExistence type="predicted"/>
<dbReference type="Proteomes" id="UP000004931">
    <property type="component" value="Unassembled WGS sequence"/>
</dbReference>
<accession>A0YFS9</accession>
<reference evidence="1 2" key="1">
    <citation type="journal article" date="2010" name="J. Bacteriol.">
        <title>Genome sequence of the oligotrophic marine Gammaproteobacterium HTCC2143, isolated from the Oregon Coast.</title>
        <authorList>
            <person name="Oh H.M."/>
            <person name="Kang I."/>
            <person name="Ferriera S."/>
            <person name="Giovannoni S.J."/>
            <person name="Cho J.C."/>
        </authorList>
    </citation>
    <scope>NUCLEOTIDE SEQUENCE [LARGE SCALE GENOMIC DNA]</scope>
    <source>
        <strain evidence="1 2">HTCC2143</strain>
    </source>
</reference>
<organism evidence="1 2">
    <name type="scientific">marine gamma proteobacterium HTCC2143</name>
    <dbReference type="NCBI Taxonomy" id="247633"/>
    <lineage>
        <taxon>Bacteria</taxon>
        <taxon>Pseudomonadati</taxon>
        <taxon>Pseudomonadota</taxon>
        <taxon>Gammaproteobacteria</taxon>
        <taxon>Cellvibrionales</taxon>
        <taxon>Spongiibacteraceae</taxon>
        <taxon>BD1-7 clade</taxon>
    </lineage>
</organism>
<evidence type="ECO:0000313" key="2">
    <source>
        <dbReference type="Proteomes" id="UP000004931"/>
    </source>
</evidence>
<dbReference type="AlphaFoldDB" id="A0YFS9"/>
<keyword evidence="2" id="KW-1185">Reference proteome</keyword>